<name>A0A564ZLQ1_9BACT</name>
<keyword evidence="2" id="KW-1185">Reference proteome</keyword>
<evidence type="ECO:0000313" key="1">
    <source>
        <dbReference type="EMBL" id="VUZ85582.1"/>
    </source>
</evidence>
<protein>
    <recommendedName>
        <fullName evidence="3">Plasmid stabilization system protein</fullName>
    </recommendedName>
</protein>
<dbReference type="AlphaFoldDB" id="A0A564ZLQ1"/>
<dbReference type="EMBL" id="CABIKM010000029">
    <property type="protein sequence ID" value="VUZ85582.1"/>
    <property type="molecule type" value="Genomic_DNA"/>
</dbReference>
<sequence length="96" mass="11439">MTSPFSVRTTPRFERLSRGLLQGHLEFRALQERAFDILKADPYNRSRAYHIKKLADVSIGEGQWRLSLGRFRFRYDVYGREVVVHYCGLRREATYR</sequence>
<reference evidence="1 2" key="1">
    <citation type="submission" date="2019-07" db="EMBL/GenBank/DDBJ databases">
        <authorList>
            <person name="Cremers G."/>
        </authorList>
    </citation>
    <scope>NUCLEOTIDE SEQUENCE [LARGE SCALE GENOMIC DNA]</scope>
</reference>
<organism evidence="1 2">
    <name type="scientific">Candidatus Methylomirabilis lanthanidiphila</name>
    <dbReference type="NCBI Taxonomy" id="2211376"/>
    <lineage>
        <taxon>Bacteria</taxon>
        <taxon>Candidatus Methylomirabilota</taxon>
        <taxon>Candidatus Methylomirabilia</taxon>
        <taxon>Candidatus Methylomirabilales</taxon>
        <taxon>Candidatus Methylomirabilaceae</taxon>
        <taxon>Candidatus Methylomirabilis</taxon>
    </lineage>
</organism>
<proteinExistence type="predicted"/>
<dbReference type="Gene3D" id="3.30.2310.20">
    <property type="entry name" value="RelE-like"/>
    <property type="match status" value="1"/>
</dbReference>
<dbReference type="Proteomes" id="UP000334340">
    <property type="component" value="Unassembled WGS sequence"/>
</dbReference>
<evidence type="ECO:0000313" key="2">
    <source>
        <dbReference type="Proteomes" id="UP000334340"/>
    </source>
</evidence>
<gene>
    <name evidence="1" type="ORF">MELA_01967</name>
</gene>
<evidence type="ECO:0008006" key="3">
    <source>
        <dbReference type="Google" id="ProtNLM"/>
    </source>
</evidence>
<dbReference type="InterPro" id="IPR035093">
    <property type="entry name" value="RelE/ParE_toxin_dom_sf"/>
</dbReference>
<accession>A0A564ZLQ1</accession>